<protein>
    <submittedName>
        <fullName evidence="2">Uncharacterized protein</fullName>
    </submittedName>
</protein>
<sequence length="229" mass="25393">MTHAYHMLLLLSSLLALTALQAIHAVQYKASNTAGSTPGGTLFNNEIGIEYSERTLASASEFIWQTFGQTSLADRKDVELVNMFVDDMEGVANANSNNEIHVSARYIAGYSGDVKTEITGVLYHEATHIWQWDGMGQGQAPKVVEGIADYVRLKAGYAPSHWVKEGGGDEWDQRSDVTARFLDYCSSLRAGFVAELNAKMRTSYNNTFFVDLLGKTVDQLWSDYKAKYP</sequence>
<keyword evidence="1" id="KW-0732">Signal</keyword>
<dbReference type="Proteomes" id="UP000230069">
    <property type="component" value="Unassembled WGS sequence"/>
</dbReference>
<dbReference type="OrthoDB" id="891726at2759"/>
<evidence type="ECO:0000313" key="3">
    <source>
        <dbReference type="Proteomes" id="UP000230069"/>
    </source>
</evidence>
<dbReference type="Pfam" id="PF04450">
    <property type="entry name" value="BSP"/>
    <property type="match status" value="1"/>
</dbReference>
<name>A0A2G5C6Y4_AQUCA</name>
<proteinExistence type="predicted"/>
<dbReference type="PANTHER" id="PTHR33321">
    <property type="match status" value="1"/>
</dbReference>
<gene>
    <name evidence="2" type="ORF">AQUCO_08300022v1</name>
</gene>
<keyword evidence="3" id="KW-1185">Reference proteome</keyword>
<reference evidence="2 3" key="1">
    <citation type="submission" date="2017-09" db="EMBL/GenBank/DDBJ databases">
        <title>WGS assembly of Aquilegia coerulea Goldsmith.</title>
        <authorList>
            <person name="Hodges S."/>
            <person name="Kramer E."/>
            <person name="Nordborg M."/>
            <person name="Tomkins J."/>
            <person name="Borevitz J."/>
            <person name="Derieg N."/>
            <person name="Yan J."/>
            <person name="Mihaltcheva S."/>
            <person name="Hayes R.D."/>
            <person name="Rokhsar D."/>
        </authorList>
    </citation>
    <scope>NUCLEOTIDE SEQUENCE [LARGE SCALE GENOMIC DNA]</scope>
    <source>
        <strain evidence="3">cv. Goldsmith</strain>
    </source>
</reference>
<accession>A0A2G5C6Y4</accession>
<organism evidence="2 3">
    <name type="scientific">Aquilegia coerulea</name>
    <name type="common">Rocky mountain columbine</name>
    <dbReference type="NCBI Taxonomy" id="218851"/>
    <lineage>
        <taxon>Eukaryota</taxon>
        <taxon>Viridiplantae</taxon>
        <taxon>Streptophyta</taxon>
        <taxon>Embryophyta</taxon>
        <taxon>Tracheophyta</taxon>
        <taxon>Spermatophyta</taxon>
        <taxon>Magnoliopsida</taxon>
        <taxon>Ranunculales</taxon>
        <taxon>Ranunculaceae</taxon>
        <taxon>Thalictroideae</taxon>
        <taxon>Aquilegia</taxon>
    </lineage>
</organism>
<evidence type="ECO:0000313" key="2">
    <source>
        <dbReference type="EMBL" id="PIA27048.1"/>
    </source>
</evidence>
<evidence type="ECO:0000256" key="1">
    <source>
        <dbReference type="SAM" id="SignalP"/>
    </source>
</evidence>
<dbReference type="FunCoup" id="A0A2G5C6Y4">
    <property type="interactions" value="21"/>
</dbReference>
<feature type="chain" id="PRO_5013861940" evidence="1">
    <location>
        <begin position="26"/>
        <end position="229"/>
    </location>
</feature>
<dbReference type="InParanoid" id="A0A2G5C6Y4"/>
<dbReference type="STRING" id="218851.A0A2G5C6Y4"/>
<dbReference type="InterPro" id="IPR007541">
    <property type="entry name" value="Uncharacterised_BSP"/>
</dbReference>
<dbReference type="PANTHER" id="PTHR33321:SF12">
    <property type="entry name" value="PLANT BASIC SECRETORY PROTEIN (BSP) FAMILY PROTEIN"/>
    <property type="match status" value="1"/>
</dbReference>
<dbReference type="AlphaFoldDB" id="A0A2G5C6Y4"/>
<feature type="signal peptide" evidence="1">
    <location>
        <begin position="1"/>
        <end position="25"/>
    </location>
</feature>
<dbReference type="EMBL" id="KZ305100">
    <property type="protein sequence ID" value="PIA27048.1"/>
    <property type="molecule type" value="Genomic_DNA"/>
</dbReference>